<dbReference type="PANTHER" id="PTHR36150:SF1">
    <property type="entry name" value="DNA GYRASE INHIBITOR YACG"/>
    <property type="match status" value="1"/>
</dbReference>
<dbReference type="SUPFAM" id="SSF57716">
    <property type="entry name" value="Glucocorticoid receptor-like (DNA-binding domain)"/>
    <property type="match status" value="1"/>
</dbReference>
<organism evidence="4">
    <name type="scientific">uncultured Alphaproteobacteria bacterium</name>
    <dbReference type="NCBI Taxonomy" id="91750"/>
    <lineage>
        <taxon>Bacteria</taxon>
        <taxon>Pseudomonadati</taxon>
        <taxon>Pseudomonadota</taxon>
        <taxon>Alphaproteobacteria</taxon>
        <taxon>environmental samples</taxon>
    </lineage>
</organism>
<comment type="subunit">
    <text evidence="3">Interacts with GyrB.</text>
</comment>
<dbReference type="GO" id="GO:0006355">
    <property type="term" value="P:regulation of DNA-templated transcription"/>
    <property type="evidence" value="ECO:0007669"/>
    <property type="project" value="InterPro"/>
</dbReference>
<dbReference type="GO" id="GO:0008270">
    <property type="term" value="F:zinc ion binding"/>
    <property type="evidence" value="ECO:0007669"/>
    <property type="project" value="UniProtKB-UniRule"/>
</dbReference>
<dbReference type="GO" id="GO:0008657">
    <property type="term" value="F:DNA topoisomerase type II (double strand cut, ATP-hydrolyzing) inhibitor activity"/>
    <property type="evidence" value="ECO:0007669"/>
    <property type="project" value="UniProtKB-UniRule"/>
</dbReference>
<sequence>MSEVIKTYCCPICKKVFTDTKYRPFCSKRCADIDLGNWFNEAYRFEAEEIDEQDLEELAKLPEQPEE</sequence>
<accession>A0A6G8F200</accession>
<feature type="binding site" evidence="3">
    <location>
        <position position="10"/>
    </location>
    <ligand>
        <name>Zn(2+)</name>
        <dbReference type="ChEBI" id="CHEBI:29105"/>
    </ligand>
</feature>
<comment type="function">
    <text evidence="3">Inhibits all the catalytic activities of DNA gyrase by preventing its interaction with DNA. Acts by binding directly to the C-terminal domain of GyrB, which probably disrupts DNA binding by the gyrase.</text>
</comment>
<name>A0A6G8F200_9PROT</name>
<keyword evidence="2 3" id="KW-0862">Zinc</keyword>
<comment type="cofactor">
    <cofactor evidence="3">
        <name>Zn(2+)</name>
        <dbReference type="ChEBI" id="CHEBI:29105"/>
    </cofactor>
    <text evidence="3">Binds 1 zinc ion.</text>
</comment>
<dbReference type="AlphaFoldDB" id="A0A6G8F200"/>
<comment type="similarity">
    <text evidence="3">Belongs to the DNA gyrase inhibitor YacG family.</text>
</comment>
<feature type="binding site" evidence="3">
    <location>
        <position position="30"/>
    </location>
    <ligand>
        <name>Zn(2+)</name>
        <dbReference type="ChEBI" id="CHEBI:29105"/>
    </ligand>
</feature>
<protein>
    <recommendedName>
        <fullName evidence="3">DNA gyrase inhibitor YacG</fullName>
    </recommendedName>
</protein>
<evidence type="ECO:0000256" key="2">
    <source>
        <dbReference type="ARBA" id="ARBA00022833"/>
    </source>
</evidence>
<proteinExistence type="inferred from homology"/>
<dbReference type="HAMAP" id="MF_00649">
    <property type="entry name" value="DNA_gyrase_inhibitor_YacG"/>
    <property type="match status" value="1"/>
</dbReference>
<dbReference type="EMBL" id="MN990728">
    <property type="protein sequence ID" value="QIM10299.1"/>
    <property type="molecule type" value="Genomic_DNA"/>
</dbReference>
<feature type="binding site" evidence="3">
    <location>
        <position position="13"/>
    </location>
    <ligand>
        <name>Zn(2+)</name>
        <dbReference type="ChEBI" id="CHEBI:29105"/>
    </ligand>
</feature>
<evidence type="ECO:0000256" key="1">
    <source>
        <dbReference type="ARBA" id="ARBA00022723"/>
    </source>
</evidence>
<evidence type="ECO:0000256" key="3">
    <source>
        <dbReference type="HAMAP-Rule" id="MF_00649"/>
    </source>
</evidence>
<keyword evidence="1 3" id="KW-0479">Metal-binding</keyword>
<reference evidence="4" key="1">
    <citation type="journal article" date="2020" name="J. ISSAAS">
        <title>Lactobacilli and other gastrointestinal microbiota of Peromyscus leucopus, reservoir host for agents of Lyme disease and other zoonoses in North America.</title>
        <authorList>
            <person name="Milovic A."/>
            <person name="Bassam K."/>
            <person name="Shao H."/>
            <person name="Chatzistamou I."/>
            <person name="Tufts D.M."/>
            <person name="Diuk-Wasser M."/>
            <person name="Barbour A.G."/>
        </authorList>
    </citation>
    <scope>NUCLEOTIDE SEQUENCE</scope>
    <source>
        <strain evidence="4">LL90</strain>
    </source>
</reference>
<dbReference type="PANTHER" id="PTHR36150">
    <property type="entry name" value="DNA GYRASE INHIBITOR YACG"/>
    <property type="match status" value="1"/>
</dbReference>
<gene>
    <name evidence="3 4" type="primary">yacG</name>
    <name evidence="4" type="ORF">PlAlph_0530</name>
</gene>
<dbReference type="InterPro" id="IPR013088">
    <property type="entry name" value="Znf_NHR/GATA"/>
</dbReference>
<evidence type="ECO:0000313" key="4">
    <source>
        <dbReference type="EMBL" id="QIM10299.1"/>
    </source>
</evidence>
<dbReference type="Gene3D" id="3.30.50.10">
    <property type="entry name" value="Erythroid Transcription Factor GATA-1, subunit A"/>
    <property type="match status" value="1"/>
</dbReference>
<feature type="binding site" evidence="3">
    <location>
        <position position="26"/>
    </location>
    <ligand>
        <name>Zn(2+)</name>
        <dbReference type="ChEBI" id="CHEBI:29105"/>
    </ligand>
</feature>
<dbReference type="InterPro" id="IPR005584">
    <property type="entry name" value="DNA_gyrase_inhibitor_YacG"/>
</dbReference>
<dbReference type="Pfam" id="PF03884">
    <property type="entry name" value="YacG"/>
    <property type="match status" value="1"/>
</dbReference>